<dbReference type="Gene3D" id="3.80.10.10">
    <property type="entry name" value="Ribonuclease Inhibitor"/>
    <property type="match status" value="1"/>
</dbReference>
<sequence length="122" mass="13688">MASRGCPYDDYPDKTTLDGWLRSPALDNLQQLRFQHYPRLLLPPSVRRFSSTLRMARLCDCTFRDGNNGGALLLPVLESLTLFDVRISGSALHALLAGCPVLQSLFLFDNYAWLPSAAYRVP</sequence>
<gene>
    <name evidence="2" type="ORF">NCGR_LOCUS14812</name>
</gene>
<dbReference type="SUPFAM" id="SSF52047">
    <property type="entry name" value="RNI-like"/>
    <property type="match status" value="1"/>
</dbReference>
<dbReference type="InterPro" id="IPR055411">
    <property type="entry name" value="LRR_FXL15/At3g58940/PEG3-like"/>
</dbReference>
<feature type="domain" description="F-box/LRR-repeat protein 15/At3g58940/PEG3-like LRR" evidence="1">
    <location>
        <begin position="17"/>
        <end position="112"/>
    </location>
</feature>
<dbReference type="AlphaFoldDB" id="A0A811NCZ3"/>
<protein>
    <recommendedName>
        <fullName evidence="1">F-box/LRR-repeat protein 15/At3g58940/PEG3-like LRR domain-containing protein</fullName>
    </recommendedName>
</protein>
<dbReference type="InterPro" id="IPR032675">
    <property type="entry name" value="LRR_dom_sf"/>
</dbReference>
<dbReference type="OrthoDB" id="696495at2759"/>
<comment type="caution">
    <text evidence="2">The sequence shown here is derived from an EMBL/GenBank/DDBJ whole genome shotgun (WGS) entry which is preliminary data.</text>
</comment>
<accession>A0A811NCZ3</accession>
<organism evidence="2 3">
    <name type="scientific">Miscanthus lutarioriparius</name>
    <dbReference type="NCBI Taxonomy" id="422564"/>
    <lineage>
        <taxon>Eukaryota</taxon>
        <taxon>Viridiplantae</taxon>
        <taxon>Streptophyta</taxon>
        <taxon>Embryophyta</taxon>
        <taxon>Tracheophyta</taxon>
        <taxon>Spermatophyta</taxon>
        <taxon>Magnoliopsida</taxon>
        <taxon>Liliopsida</taxon>
        <taxon>Poales</taxon>
        <taxon>Poaceae</taxon>
        <taxon>PACMAD clade</taxon>
        <taxon>Panicoideae</taxon>
        <taxon>Andropogonodae</taxon>
        <taxon>Andropogoneae</taxon>
        <taxon>Saccharinae</taxon>
        <taxon>Miscanthus</taxon>
    </lineage>
</organism>
<dbReference type="Pfam" id="PF24758">
    <property type="entry name" value="LRR_At5g56370"/>
    <property type="match status" value="1"/>
</dbReference>
<proteinExistence type="predicted"/>
<evidence type="ECO:0000313" key="2">
    <source>
        <dbReference type="EMBL" id="CAD6221549.1"/>
    </source>
</evidence>
<name>A0A811NCZ3_9POAL</name>
<reference evidence="2" key="1">
    <citation type="submission" date="2020-10" db="EMBL/GenBank/DDBJ databases">
        <authorList>
            <person name="Han B."/>
            <person name="Lu T."/>
            <person name="Zhao Q."/>
            <person name="Huang X."/>
            <person name="Zhao Y."/>
        </authorList>
    </citation>
    <scope>NUCLEOTIDE SEQUENCE</scope>
</reference>
<dbReference type="EMBL" id="CAJGYO010000003">
    <property type="protein sequence ID" value="CAD6221549.1"/>
    <property type="molecule type" value="Genomic_DNA"/>
</dbReference>
<keyword evidence="3" id="KW-1185">Reference proteome</keyword>
<evidence type="ECO:0000259" key="1">
    <source>
        <dbReference type="Pfam" id="PF24758"/>
    </source>
</evidence>
<dbReference type="Proteomes" id="UP000604825">
    <property type="component" value="Unassembled WGS sequence"/>
</dbReference>
<evidence type="ECO:0000313" key="3">
    <source>
        <dbReference type="Proteomes" id="UP000604825"/>
    </source>
</evidence>